<dbReference type="EMBL" id="JANPWB010000013">
    <property type="protein sequence ID" value="KAJ1105951.1"/>
    <property type="molecule type" value="Genomic_DNA"/>
</dbReference>
<gene>
    <name evidence="1" type="ORF">NDU88_003354</name>
</gene>
<proteinExistence type="predicted"/>
<reference evidence="1" key="1">
    <citation type="journal article" date="2022" name="bioRxiv">
        <title>Sequencing and chromosome-scale assembly of the giantPleurodeles waltlgenome.</title>
        <authorList>
            <person name="Brown T."/>
            <person name="Elewa A."/>
            <person name="Iarovenko S."/>
            <person name="Subramanian E."/>
            <person name="Araus A.J."/>
            <person name="Petzold A."/>
            <person name="Susuki M."/>
            <person name="Suzuki K.-i.T."/>
            <person name="Hayashi T."/>
            <person name="Toyoda A."/>
            <person name="Oliveira C."/>
            <person name="Osipova E."/>
            <person name="Leigh N.D."/>
            <person name="Simon A."/>
            <person name="Yun M.H."/>
        </authorList>
    </citation>
    <scope>NUCLEOTIDE SEQUENCE</scope>
    <source>
        <strain evidence="1">20211129_DDA</strain>
        <tissue evidence="1">Liver</tissue>
    </source>
</reference>
<sequence length="81" mass="8300">MVDGGAASVKEGLGVAERSLPMVQGQRLWSVAALGPAATLIFLCDALGCWAGSCLGPDANIDLRKQGGTKEFSPIWLGPTA</sequence>
<accession>A0AAV7MQA8</accession>
<evidence type="ECO:0000313" key="2">
    <source>
        <dbReference type="Proteomes" id="UP001066276"/>
    </source>
</evidence>
<name>A0AAV7MQA8_PLEWA</name>
<protein>
    <submittedName>
        <fullName evidence="1">Uncharacterized protein</fullName>
    </submittedName>
</protein>
<dbReference type="AlphaFoldDB" id="A0AAV7MQA8"/>
<keyword evidence="2" id="KW-1185">Reference proteome</keyword>
<organism evidence="1 2">
    <name type="scientific">Pleurodeles waltl</name>
    <name type="common">Iberian ribbed newt</name>
    <dbReference type="NCBI Taxonomy" id="8319"/>
    <lineage>
        <taxon>Eukaryota</taxon>
        <taxon>Metazoa</taxon>
        <taxon>Chordata</taxon>
        <taxon>Craniata</taxon>
        <taxon>Vertebrata</taxon>
        <taxon>Euteleostomi</taxon>
        <taxon>Amphibia</taxon>
        <taxon>Batrachia</taxon>
        <taxon>Caudata</taxon>
        <taxon>Salamandroidea</taxon>
        <taxon>Salamandridae</taxon>
        <taxon>Pleurodelinae</taxon>
        <taxon>Pleurodeles</taxon>
    </lineage>
</organism>
<comment type="caution">
    <text evidence="1">The sequence shown here is derived from an EMBL/GenBank/DDBJ whole genome shotgun (WGS) entry which is preliminary data.</text>
</comment>
<evidence type="ECO:0000313" key="1">
    <source>
        <dbReference type="EMBL" id="KAJ1105951.1"/>
    </source>
</evidence>
<dbReference type="Proteomes" id="UP001066276">
    <property type="component" value="Chromosome 9"/>
</dbReference>